<dbReference type="SUPFAM" id="SSF50985">
    <property type="entry name" value="RCC1/BLIP-II"/>
    <property type="match status" value="1"/>
</dbReference>
<dbReference type="FunFam" id="2.130.10.30:FF:000028">
    <property type="entry name" value="PH, RCC1 and FYVE domains-containing protein 1"/>
    <property type="match status" value="1"/>
</dbReference>
<feature type="compositionally biased region" description="Low complexity" evidence="8">
    <location>
        <begin position="760"/>
        <end position="770"/>
    </location>
</feature>
<feature type="repeat" description="RCC1" evidence="6">
    <location>
        <begin position="634"/>
        <end position="685"/>
    </location>
</feature>
<dbReference type="Gene3D" id="2.30.29.30">
    <property type="entry name" value="Pleckstrin-homology domain (PH domain)/Phosphotyrosine-binding domain (PTB)"/>
    <property type="match status" value="1"/>
</dbReference>
<evidence type="ECO:0000256" key="2">
    <source>
        <dbReference type="ARBA" id="ARBA00022737"/>
    </source>
</evidence>
<dbReference type="InterPro" id="IPR011993">
    <property type="entry name" value="PH-like_dom_sf"/>
</dbReference>
<dbReference type="Gene3D" id="2.130.10.30">
    <property type="entry name" value="Regulator of chromosome condensation 1/beta-lactamase-inhibitor protein II"/>
    <property type="match status" value="2"/>
</dbReference>
<dbReference type="PROSITE" id="PS00626">
    <property type="entry name" value="RCC1_2"/>
    <property type="match status" value="2"/>
</dbReference>
<keyword evidence="2" id="KW-0677">Repeat</keyword>
<dbReference type="Pfam" id="PF16457">
    <property type="entry name" value="PH_12"/>
    <property type="match status" value="1"/>
</dbReference>
<accession>A0A3P5ZXV9</accession>
<reference evidence="12" key="1">
    <citation type="submission" date="2018-11" db="EMBL/GenBank/DDBJ databases">
        <authorList>
            <consortium name="Genoscope - CEA"/>
            <person name="William W."/>
        </authorList>
    </citation>
    <scope>NUCLEOTIDE SEQUENCE</scope>
</reference>
<dbReference type="SUPFAM" id="SSF57903">
    <property type="entry name" value="FYVE/PHD zinc finger"/>
    <property type="match status" value="1"/>
</dbReference>
<feature type="coiled-coil region" evidence="7">
    <location>
        <begin position="894"/>
        <end position="970"/>
    </location>
</feature>
<gene>
    <name evidence="12" type="ORF">BRAA02T05130Z</name>
    <name evidence="11" type="ORF">BRAPAZ1V2_A02P04890.2</name>
</gene>
<evidence type="ECO:0000256" key="8">
    <source>
        <dbReference type="SAM" id="MobiDB-lite"/>
    </source>
</evidence>
<dbReference type="GO" id="GO:0008270">
    <property type="term" value="F:zinc ion binding"/>
    <property type="evidence" value="ECO:0007669"/>
    <property type="project" value="UniProtKB-KW"/>
</dbReference>
<dbReference type="SUPFAM" id="SSF50729">
    <property type="entry name" value="PH domain-like"/>
    <property type="match status" value="1"/>
</dbReference>
<feature type="region of interest" description="Disordered" evidence="8">
    <location>
        <begin position="797"/>
        <end position="829"/>
    </location>
</feature>
<dbReference type="InterPro" id="IPR013083">
    <property type="entry name" value="Znf_RING/FYVE/PHD"/>
</dbReference>
<dbReference type="FunFam" id="2.130.10.30:FF:000031">
    <property type="entry name" value="PH, RCC1 and FYVE domains-containing protein 1"/>
    <property type="match status" value="1"/>
</dbReference>
<feature type="domain" description="BRX" evidence="10">
    <location>
        <begin position="1043"/>
        <end position="1098"/>
    </location>
</feature>
<evidence type="ECO:0000259" key="9">
    <source>
        <dbReference type="PROSITE" id="PS50178"/>
    </source>
</evidence>
<dbReference type="PROSITE" id="PS50012">
    <property type="entry name" value="RCC1_3"/>
    <property type="match status" value="7"/>
</dbReference>
<feature type="compositionally biased region" description="Low complexity" evidence="8">
    <location>
        <begin position="862"/>
        <end position="871"/>
    </location>
</feature>
<dbReference type="Pfam" id="PF08381">
    <property type="entry name" value="BRX"/>
    <property type="match status" value="1"/>
</dbReference>
<dbReference type="InterPro" id="IPR013591">
    <property type="entry name" value="Brevis_radix_dom"/>
</dbReference>
<sequence>MSRNGRMASDLSRAVPVERDIEQVVCFIAFSHFDSCYVALRLETSVCCCCLGESSIAYEAIISLKKGAYLLKYGRRGKPKFCPFRLSNDETVLIWFSGKEEKRLKLSHVSRIISGQRTPIFQRYPRPEKEYQSFSLIYSERSLDVICKDKDEAEVWFSGLKALISHFRQRTRRTESRSDGTPSEANSPRTYTRRSSPLHSPFSSNDSLQKDGSDHLRIHSPFESPPKLDKALSDMALYAVPPKRFYPSDSGTISVHSGGSDSMHGHMRGTGMDAFRVSMSSAVSSSSHGSGHDEGDALGDVFIWGEGIGEGVLGGGNRRVGSSFDIKMDSLLPKALESTIVLDVQNIACGGQHAVLVTKQGECFSWGEESEGRLGHGVDSNIQNPKLIDALNTTNIELVACGEFHSCAVTLSGDLYTWGKGDFGVLGHGNEVSHWVPKRVSFLLEGIHVSSIACGPYHTAVVTSAGQLFTFGDGTFGVLGHGDRKSVFTPREVDSLKGLRTVRAACGVWHTAAVVEVMVGSSSSSNCSSGKLFTWGDGDKCRLGHGNKEPKLVPTCVAALVEPNFCQVACGHSLTVALTTSGEVYTMGSPVYGQLGNSHADGKVPNRVEGKLHKSFVEEIACGAYHVAVLTAKTEVYTWGKGSNGRLGHGDVDDRNSPTLVESLKDKQVKSIACGTNFTAAVCIHRWASGMDQSMCSGCRQPFNFKRKRHNCYNCGLVFCHSCTNKKSLKACMAPNPNKPYRVCDKCFNKLKKTMETDSSSHSSLSRRGSINQGSDTIYKDDKLDSRSDGQLARFSLMDSMKQVDNRHKKNKKYEFNSSRVSPIPSRSSQRGALNIVKTFNPVFGASKKFFSASVPGSRIVSRATSPVSRRPSPPRSTTPTPTLSGLTTPRIVVDDTKRTSDNLSQEVVKLRSQVESLTRKAQFQEVELERTAKQLKEALAIASEETTRCKAAKEVIKSLTAQLKDMAERLPVGSAPARAVKSPPSLNSFGSSPGRIDPFNILNLPNSQESEPNGLNTPMFSNGTITPVFGNGEATIEAQNEKEWVEQDEPGVYITLTALAGGARDLKRVRFSRKKFSEKQAEQWWADNRGRVYEQYNVRIVDKASEEMPR</sequence>
<dbReference type="Gramene" id="A02p04890.2_BraZ1">
    <property type="protein sequence ID" value="A02p04890.2_BraZ1.CDS"/>
    <property type="gene ID" value="A02g04890.2_BraZ1"/>
</dbReference>
<evidence type="ECO:0000256" key="5">
    <source>
        <dbReference type="PROSITE-ProRule" id="PRU00091"/>
    </source>
</evidence>
<evidence type="ECO:0000256" key="1">
    <source>
        <dbReference type="ARBA" id="ARBA00022723"/>
    </source>
</evidence>
<dbReference type="PANTHER" id="PTHR22870:SF373">
    <property type="entry name" value="REGULATOR OF CHROMOSOME CONDENSATION (RCC1) FAMILY WITH FYVE ZINC FINGER DOMAIN-CONTAINING PROTEIN"/>
    <property type="match status" value="1"/>
</dbReference>
<feature type="repeat" description="RCC1" evidence="6">
    <location>
        <begin position="530"/>
        <end position="581"/>
    </location>
</feature>
<dbReference type="Gene3D" id="3.30.40.10">
    <property type="entry name" value="Zinc/RING finger domain, C3HC4 (zinc finger)"/>
    <property type="match status" value="1"/>
</dbReference>
<organism evidence="12">
    <name type="scientific">Brassica campestris</name>
    <name type="common">Field mustard</name>
    <dbReference type="NCBI Taxonomy" id="3711"/>
    <lineage>
        <taxon>Eukaryota</taxon>
        <taxon>Viridiplantae</taxon>
        <taxon>Streptophyta</taxon>
        <taxon>Embryophyta</taxon>
        <taxon>Tracheophyta</taxon>
        <taxon>Spermatophyta</taxon>
        <taxon>Magnoliopsida</taxon>
        <taxon>eudicotyledons</taxon>
        <taxon>Gunneridae</taxon>
        <taxon>Pentapetalae</taxon>
        <taxon>rosids</taxon>
        <taxon>malvids</taxon>
        <taxon>Brassicales</taxon>
        <taxon>Brassicaceae</taxon>
        <taxon>Brassiceae</taxon>
        <taxon>Brassica</taxon>
    </lineage>
</organism>
<evidence type="ECO:0000259" key="10">
    <source>
        <dbReference type="PROSITE" id="PS51514"/>
    </source>
</evidence>
<proteinExistence type="predicted"/>
<evidence type="ECO:0000256" key="3">
    <source>
        <dbReference type="ARBA" id="ARBA00022771"/>
    </source>
</evidence>
<dbReference type="InterPro" id="IPR000306">
    <property type="entry name" value="Znf_FYVE"/>
</dbReference>
<dbReference type="Proteomes" id="UP000694005">
    <property type="component" value="Chromosome A02"/>
</dbReference>
<dbReference type="CDD" id="cd00065">
    <property type="entry name" value="FYVE_like_SF"/>
    <property type="match status" value="1"/>
</dbReference>
<dbReference type="Pfam" id="PF13713">
    <property type="entry name" value="BRX_N"/>
    <property type="match status" value="1"/>
</dbReference>
<feature type="repeat" description="RCC1" evidence="6">
    <location>
        <begin position="413"/>
        <end position="465"/>
    </location>
</feature>
<feature type="region of interest" description="Disordered" evidence="8">
    <location>
        <begin position="862"/>
        <end position="889"/>
    </location>
</feature>
<dbReference type="InterPro" id="IPR027988">
    <property type="entry name" value="BRX_N"/>
</dbReference>
<evidence type="ECO:0000256" key="7">
    <source>
        <dbReference type="SAM" id="Coils"/>
    </source>
</evidence>
<dbReference type="InterPro" id="IPR009091">
    <property type="entry name" value="RCC1/BLIP-II"/>
</dbReference>
<dbReference type="AlphaFoldDB" id="A0A3P5ZXV9"/>
<keyword evidence="3 5" id="KW-0863">Zinc-finger</keyword>
<feature type="region of interest" description="Disordered" evidence="8">
    <location>
        <begin position="168"/>
        <end position="224"/>
    </location>
</feature>
<dbReference type="InterPro" id="IPR058923">
    <property type="entry name" value="RCC1-like_dom"/>
</dbReference>
<keyword evidence="1" id="KW-0479">Metal-binding</keyword>
<evidence type="ECO:0000313" key="11">
    <source>
        <dbReference type="EMBL" id="CAG7891537.1"/>
    </source>
</evidence>
<dbReference type="SMART" id="SM00064">
    <property type="entry name" value="FYVE"/>
    <property type="match status" value="1"/>
</dbReference>
<feature type="compositionally biased region" description="Polar residues" evidence="8">
    <location>
        <begin position="179"/>
        <end position="207"/>
    </location>
</feature>
<dbReference type="EMBL" id="LR031573">
    <property type="protein sequence ID" value="VDC85112.1"/>
    <property type="molecule type" value="Genomic_DNA"/>
</dbReference>
<evidence type="ECO:0000256" key="4">
    <source>
        <dbReference type="ARBA" id="ARBA00022833"/>
    </source>
</evidence>
<feature type="repeat" description="RCC1" evidence="6">
    <location>
        <begin position="466"/>
        <end position="517"/>
    </location>
</feature>
<dbReference type="Pfam" id="PF01363">
    <property type="entry name" value="FYVE"/>
    <property type="match status" value="1"/>
</dbReference>
<evidence type="ECO:0000313" key="12">
    <source>
        <dbReference type="EMBL" id="VDC85112.1"/>
    </source>
</evidence>
<dbReference type="Pfam" id="PF25390">
    <property type="entry name" value="WD40_RLD"/>
    <property type="match status" value="1"/>
</dbReference>
<dbReference type="FunFam" id="3.30.40.10:FF:000619">
    <property type="entry name" value="Putative E3 ubiquitin-protein ligase HERC1"/>
    <property type="match status" value="1"/>
</dbReference>
<feature type="compositionally biased region" description="Basic and acidic residues" evidence="8">
    <location>
        <begin position="208"/>
        <end position="217"/>
    </location>
</feature>
<dbReference type="PRINTS" id="PR00633">
    <property type="entry name" value="RCCNDNSATION"/>
</dbReference>
<feature type="repeat" description="RCC1" evidence="6">
    <location>
        <begin position="299"/>
        <end position="360"/>
    </location>
</feature>
<feature type="region of interest" description="Disordered" evidence="8">
    <location>
        <begin position="758"/>
        <end position="784"/>
    </location>
</feature>
<dbReference type="EMBL" id="LS974618">
    <property type="protein sequence ID" value="CAG7891537.1"/>
    <property type="molecule type" value="Genomic_DNA"/>
</dbReference>
<dbReference type="PANTHER" id="PTHR22870">
    <property type="entry name" value="REGULATOR OF CHROMOSOME CONDENSATION"/>
    <property type="match status" value="1"/>
</dbReference>
<feature type="compositionally biased region" description="Low complexity" evidence="8">
    <location>
        <begin position="878"/>
        <end position="889"/>
    </location>
</feature>
<dbReference type="CDD" id="cd13365">
    <property type="entry name" value="PH_PLC_plant-like"/>
    <property type="match status" value="1"/>
</dbReference>
<dbReference type="InterPro" id="IPR011011">
    <property type="entry name" value="Znf_FYVE_PHD"/>
</dbReference>
<dbReference type="PROSITE" id="PS51514">
    <property type="entry name" value="BRX"/>
    <property type="match status" value="1"/>
</dbReference>
<dbReference type="InterPro" id="IPR001849">
    <property type="entry name" value="PH_domain"/>
</dbReference>
<feature type="domain" description="FYVE-type" evidence="9">
    <location>
        <begin position="690"/>
        <end position="752"/>
    </location>
</feature>
<dbReference type="InterPro" id="IPR051210">
    <property type="entry name" value="Ub_ligase/GEF_domain"/>
</dbReference>
<dbReference type="PROSITE" id="PS50178">
    <property type="entry name" value="ZF_FYVE"/>
    <property type="match status" value="1"/>
</dbReference>
<evidence type="ECO:0000256" key="6">
    <source>
        <dbReference type="PROSITE-ProRule" id="PRU00235"/>
    </source>
</evidence>
<feature type="compositionally biased region" description="Low complexity" evidence="8">
    <location>
        <begin position="818"/>
        <end position="829"/>
    </location>
</feature>
<keyword evidence="7" id="KW-0175">Coiled coil</keyword>
<feature type="repeat" description="RCC1" evidence="6">
    <location>
        <begin position="582"/>
        <end position="633"/>
    </location>
</feature>
<name>A0A3P5ZXV9_BRACM</name>
<protein>
    <recommendedName>
        <fullName evidence="13">FYVE-type domain-containing protein</fullName>
    </recommendedName>
</protein>
<dbReference type="InterPro" id="IPR000408">
    <property type="entry name" value="Reg_chr_condens"/>
</dbReference>
<evidence type="ECO:0008006" key="13">
    <source>
        <dbReference type="Google" id="ProtNLM"/>
    </source>
</evidence>
<feature type="repeat" description="RCC1" evidence="6">
    <location>
        <begin position="361"/>
        <end position="412"/>
    </location>
</feature>
<keyword evidence="4" id="KW-0862">Zinc</keyword>
<dbReference type="InterPro" id="IPR017455">
    <property type="entry name" value="Znf_FYVE-rel"/>
</dbReference>